<dbReference type="AlphaFoldDB" id="D2V8R6"/>
<organism evidence="2">
    <name type="scientific">Naegleria gruberi</name>
    <name type="common">Amoeba</name>
    <dbReference type="NCBI Taxonomy" id="5762"/>
    <lineage>
        <taxon>Eukaryota</taxon>
        <taxon>Discoba</taxon>
        <taxon>Heterolobosea</taxon>
        <taxon>Tetramitia</taxon>
        <taxon>Eutetramitia</taxon>
        <taxon>Vahlkampfiidae</taxon>
        <taxon>Naegleria</taxon>
    </lineage>
</organism>
<keyword evidence="2" id="KW-1185">Reference proteome</keyword>
<gene>
    <name evidence="1" type="ORF">NAEGRDRAFT_65253</name>
</gene>
<dbReference type="EMBL" id="GG738857">
    <property type="protein sequence ID" value="EFC46736.1"/>
    <property type="molecule type" value="Genomic_DNA"/>
</dbReference>
<dbReference type="KEGG" id="ngr:NAEGRDRAFT_65253"/>
<dbReference type="RefSeq" id="XP_002679480.1">
    <property type="nucleotide sequence ID" value="XM_002679434.1"/>
</dbReference>
<protein>
    <submittedName>
        <fullName evidence="1">Predicted protein</fullName>
    </submittedName>
</protein>
<evidence type="ECO:0000313" key="1">
    <source>
        <dbReference type="EMBL" id="EFC46736.1"/>
    </source>
</evidence>
<dbReference type="Proteomes" id="UP000006671">
    <property type="component" value="Unassembled WGS sequence"/>
</dbReference>
<dbReference type="InParanoid" id="D2V8R6"/>
<proteinExistence type="predicted"/>
<reference evidence="1 2" key="1">
    <citation type="journal article" date="2010" name="Cell">
        <title>The genome of Naegleria gruberi illuminates early eukaryotic versatility.</title>
        <authorList>
            <person name="Fritz-Laylin L.K."/>
            <person name="Prochnik S.E."/>
            <person name="Ginger M.L."/>
            <person name="Dacks J.B."/>
            <person name="Carpenter M.L."/>
            <person name="Field M.C."/>
            <person name="Kuo A."/>
            <person name="Paredez A."/>
            <person name="Chapman J."/>
            <person name="Pham J."/>
            <person name="Shu S."/>
            <person name="Neupane R."/>
            <person name="Cipriano M."/>
            <person name="Mancuso J."/>
            <person name="Tu H."/>
            <person name="Salamov A."/>
            <person name="Lindquist E."/>
            <person name="Shapiro H."/>
            <person name="Lucas S."/>
            <person name="Grigoriev I.V."/>
            <person name="Cande W.Z."/>
            <person name="Fulton C."/>
            <person name="Rokhsar D.S."/>
            <person name="Dawson S.C."/>
        </authorList>
    </citation>
    <scope>NUCLEOTIDE SEQUENCE [LARGE SCALE GENOMIC DNA]</scope>
    <source>
        <strain evidence="1 2">NEG-M</strain>
    </source>
</reference>
<dbReference type="GeneID" id="8860081"/>
<name>D2V8R6_NAEGR</name>
<dbReference type="VEuPathDB" id="AmoebaDB:NAEGRDRAFT_65253"/>
<evidence type="ECO:0000313" key="2">
    <source>
        <dbReference type="Proteomes" id="UP000006671"/>
    </source>
</evidence>
<accession>D2V8R6</accession>
<sequence length="231" mass="26928">MGILELYVKCNLKNQDSEVRRANKRLQKNFSNMLGEWKMDRFNFTADLNDMISNHKGIFMTEFEISSPGFYSYGGITQRSEFVLFTHCGFPLTFRNQYSTYLELDHCCCDVTEICGFRNICNKRFDRGGEEELFRHALSYSGHNGTQNMGTQFSERAFNGILMTLFHHAENYFGGYDSQEGFEQEKILGTMLYEILNCSLVASDNGKSFFAEKFQEEDDFEGLPFYSRNRY</sequence>